<feature type="transmembrane region" description="Helical" evidence="3">
    <location>
        <begin position="6"/>
        <end position="24"/>
    </location>
</feature>
<feature type="coiled-coil region" evidence="1">
    <location>
        <begin position="180"/>
        <end position="207"/>
    </location>
</feature>
<feature type="compositionally biased region" description="Basic and acidic residues" evidence="2">
    <location>
        <begin position="39"/>
        <end position="51"/>
    </location>
</feature>
<dbReference type="OrthoDB" id="2973100at2"/>
<gene>
    <name evidence="4" type="ORF">GLW05_06820</name>
</gene>
<evidence type="ECO:0000256" key="3">
    <source>
        <dbReference type="SAM" id="Phobius"/>
    </source>
</evidence>
<protein>
    <submittedName>
        <fullName evidence="4">Uncharacterized protein</fullName>
    </submittedName>
</protein>
<comment type="caution">
    <text evidence="4">The sequence shown here is derived from an EMBL/GenBank/DDBJ whole genome shotgun (WGS) entry which is preliminary data.</text>
</comment>
<evidence type="ECO:0000313" key="5">
    <source>
        <dbReference type="Proteomes" id="UP000468638"/>
    </source>
</evidence>
<keyword evidence="1" id="KW-0175">Coiled coil</keyword>
<evidence type="ECO:0000256" key="1">
    <source>
        <dbReference type="SAM" id="Coils"/>
    </source>
</evidence>
<feature type="region of interest" description="Disordered" evidence="2">
    <location>
        <begin position="30"/>
        <end position="51"/>
    </location>
</feature>
<dbReference type="RefSeq" id="WP_160909396.1">
    <property type="nucleotide sequence ID" value="NZ_WMEQ01000004.1"/>
</dbReference>
<proteinExistence type="predicted"/>
<keyword evidence="3" id="KW-0812">Transmembrane</keyword>
<organism evidence="4 5">
    <name type="scientific">Pontibacillus yanchengensis</name>
    <dbReference type="NCBI Taxonomy" id="462910"/>
    <lineage>
        <taxon>Bacteria</taxon>
        <taxon>Bacillati</taxon>
        <taxon>Bacillota</taxon>
        <taxon>Bacilli</taxon>
        <taxon>Bacillales</taxon>
        <taxon>Bacillaceae</taxon>
        <taxon>Pontibacillus</taxon>
    </lineage>
</organism>
<reference evidence="4 5" key="1">
    <citation type="submission" date="2019-11" db="EMBL/GenBank/DDBJ databases">
        <title>Genome sequences of 17 halophilic strains isolated from different environments.</title>
        <authorList>
            <person name="Furrow R.E."/>
        </authorList>
    </citation>
    <scope>NUCLEOTIDE SEQUENCE [LARGE SCALE GENOMIC DNA]</scope>
    <source>
        <strain evidence="4 5">22514_16_FS</strain>
    </source>
</reference>
<evidence type="ECO:0000256" key="2">
    <source>
        <dbReference type="SAM" id="MobiDB-lite"/>
    </source>
</evidence>
<dbReference type="Proteomes" id="UP000468638">
    <property type="component" value="Unassembled WGS sequence"/>
</dbReference>
<evidence type="ECO:0000313" key="4">
    <source>
        <dbReference type="EMBL" id="MYL33312.1"/>
    </source>
</evidence>
<accession>A0A6I4ZZL8</accession>
<sequence length="225" mass="25612">MYKLKYILLVNILVAFIALGFNNIHTEMQKGKSQPNISSKEENSSNGEQKEVKQINAQVKGYTFEESVKEAELIARVKINSTGGEVGGNLPKTIFDSTVQEIYKGKNSLNGKGSIKILQAGTDEVVVNNIEPFQKGDELLLFLNEARNKDNTYWILGEYSNYYEVKDNEIVKKNFASESLKDISKEVKKKEISIQGLNKEVEKVQQHFEKDTFIIELKKEIKKQQ</sequence>
<dbReference type="EMBL" id="WMEQ01000004">
    <property type="protein sequence ID" value="MYL33312.1"/>
    <property type="molecule type" value="Genomic_DNA"/>
</dbReference>
<name>A0A6I4ZZL8_9BACI</name>
<keyword evidence="3" id="KW-1133">Transmembrane helix</keyword>
<dbReference type="AlphaFoldDB" id="A0A6I4ZZL8"/>
<keyword evidence="3" id="KW-0472">Membrane</keyword>